<dbReference type="Pfam" id="PF11232">
    <property type="entry name" value="Med25"/>
    <property type="match status" value="1"/>
</dbReference>
<evidence type="ECO:0000256" key="8">
    <source>
        <dbReference type="SAM" id="MobiDB-lite"/>
    </source>
</evidence>
<dbReference type="GO" id="GO:0005634">
    <property type="term" value="C:nucleus"/>
    <property type="evidence" value="ECO:0007669"/>
    <property type="project" value="UniProtKB-SubCell"/>
</dbReference>
<protein>
    <recommendedName>
        <fullName evidence="6">Mediator complex subunit 25</fullName>
    </recommendedName>
</protein>
<proteinExistence type="predicted"/>
<feature type="domain" description="Mediator complex subunit Med25 PTOV" evidence="9">
    <location>
        <begin position="571"/>
        <end position="660"/>
    </location>
</feature>
<dbReference type="STRING" id="930991.A0A0D0DQ01"/>
<accession>A0A0D0DQ01</accession>
<feature type="region of interest" description="Disordered" evidence="8">
    <location>
        <begin position="237"/>
        <end position="303"/>
    </location>
</feature>
<dbReference type="Gene3D" id="2.40.290.30">
    <property type="entry name" value="Mediator complex subunit 25, ACID domain"/>
    <property type="match status" value="1"/>
</dbReference>
<evidence type="ECO:0000256" key="4">
    <source>
        <dbReference type="ARBA" id="ARBA00023163"/>
    </source>
</evidence>
<evidence type="ECO:0000313" key="11">
    <source>
        <dbReference type="EMBL" id="KIK94223.1"/>
    </source>
</evidence>
<feature type="region of interest" description="Disordered" evidence="8">
    <location>
        <begin position="495"/>
        <end position="554"/>
    </location>
</feature>
<dbReference type="InterPro" id="IPR021394">
    <property type="entry name" value="Med25_PTOV"/>
</dbReference>
<keyword evidence="2" id="KW-0805">Transcription regulation</keyword>
<evidence type="ECO:0000256" key="3">
    <source>
        <dbReference type="ARBA" id="ARBA00023159"/>
    </source>
</evidence>
<reference evidence="12" key="2">
    <citation type="submission" date="2015-01" db="EMBL/GenBank/DDBJ databases">
        <title>Evolutionary Origins and Diversification of the Mycorrhizal Mutualists.</title>
        <authorList>
            <consortium name="DOE Joint Genome Institute"/>
            <consortium name="Mycorrhizal Genomics Consortium"/>
            <person name="Kohler A."/>
            <person name="Kuo A."/>
            <person name="Nagy L.G."/>
            <person name="Floudas D."/>
            <person name="Copeland A."/>
            <person name="Barry K.W."/>
            <person name="Cichocki N."/>
            <person name="Veneault-Fourrey C."/>
            <person name="LaButti K."/>
            <person name="Lindquist E.A."/>
            <person name="Lipzen A."/>
            <person name="Lundell T."/>
            <person name="Morin E."/>
            <person name="Murat C."/>
            <person name="Riley R."/>
            <person name="Ohm R."/>
            <person name="Sun H."/>
            <person name="Tunlid A."/>
            <person name="Henrissat B."/>
            <person name="Grigoriev I.V."/>
            <person name="Hibbett D.S."/>
            <person name="Martin F."/>
        </authorList>
    </citation>
    <scope>NUCLEOTIDE SEQUENCE [LARGE SCALE GENOMIC DNA]</scope>
    <source>
        <strain evidence="12">Ve08.2h10</strain>
    </source>
</reference>
<dbReference type="Pfam" id="PF11265">
    <property type="entry name" value="Med25_VWA"/>
    <property type="match status" value="1"/>
</dbReference>
<evidence type="ECO:0000259" key="10">
    <source>
        <dbReference type="Pfam" id="PF11265"/>
    </source>
</evidence>
<evidence type="ECO:0000256" key="1">
    <source>
        <dbReference type="ARBA" id="ARBA00004123"/>
    </source>
</evidence>
<keyword evidence="12" id="KW-1185">Reference proteome</keyword>
<keyword evidence="5" id="KW-0539">Nucleus</keyword>
<dbReference type="EMBL" id="KN825122">
    <property type="protein sequence ID" value="KIK94223.1"/>
    <property type="molecule type" value="Genomic_DNA"/>
</dbReference>
<dbReference type="AlphaFoldDB" id="A0A0D0DQ01"/>
<comment type="subcellular location">
    <subcellularLocation>
        <location evidence="1">Nucleus</location>
    </subcellularLocation>
</comment>
<name>A0A0D0DQ01_9AGAM</name>
<organism evidence="11 12">
    <name type="scientific">Paxillus rubicundulus Ve08.2h10</name>
    <dbReference type="NCBI Taxonomy" id="930991"/>
    <lineage>
        <taxon>Eukaryota</taxon>
        <taxon>Fungi</taxon>
        <taxon>Dikarya</taxon>
        <taxon>Basidiomycota</taxon>
        <taxon>Agaricomycotina</taxon>
        <taxon>Agaricomycetes</taxon>
        <taxon>Agaricomycetidae</taxon>
        <taxon>Boletales</taxon>
        <taxon>Paxilineae</taxon>
        <taxon>Paxillaceae</taxon>
        <taxon>Paxillus</taxon>
    </lineage>
</organism>
<feature type="compositionally biased region" description="Polar residues" evidence="8">
    <location>
        <begin position="241"/>
        <end position="252"/>
    </location>
</feature>
<feature type="coiled-coil region" evidence="7">
    <location>
        <begin position="370"/>
        <end position="419"/>
    </location>
</feature>
<evidence type="ECO:0000256" key="7">
    <source>
        <dbReference type="SAM" id="Coils"/>
    </source>
</evidence>
<evidence type="ECO:0000256" key="2">
    <source>
        <dbReference type="ARBA" id="ARBA00023015"/>
    </source>
</evidence>
<keyword evidence="3" id="KW-0010">Activator</keyword>
<feature type="compositionally biased region" description="Pro residues" evidence="8">
    <location>
        <begin position="330"/>
        <end position="340"/>
    </location>
</feature>
<dbReference type="InterPro" id="IPR038196">
    <property type="entry name" value="Med25_PTOV_sf"/>
</dbReference>
<feature type="region of interest" description="Disordered" evidence="8">
    <location>
        <begin position="456"/>
        <end position="481"/>
    </location>
</feature>
<feature type="compositionally biased region" description="Polar residues" evidence="8">
    <location>
        <begin position="495"/>
        <end position="517"/>
    </location>
</feature>
<evidence type="ECO:0000259" key="9">
    <source>
        <dbReference type="Pfam" id="PF11232"/>
    </source>
</evidence>
<keyword evidence="4" id="KW-0804">Transcription</keyword>
<gene>
    <name evidence="11" type="ORF">PAXRUDRAFT_143360</name>
</gene>
<evidence type="ECO:0000313" key="12">
    <source>
        <dbReference type="Proteomes" id="UP000054538"/>
    </source>
</evidence>
<evidence type="ECO:0000256" key="6">
    <source>
        <dbReference type="ARBA" id="ARBA00031958"/>
    </source>
</evidence>
<dbReference type="OrthoDB" id="7690434at2759"/>
<sequence length="870" mass="93934">MSTGPEPNADLVAVACVVEASLPLASEWSRILIEYIIPLLKRLNELHPTHQFRLAFVTYGAADTRPSPLLSKRFFTNLPQVMKELREDPSKLGIGQINSGGVRGLSALEGLVAAIELFDILMTSTNFAVSHTQTQTPQKDNRSLVSHLLHIAASPPDSAQRPQCNNLQNLDSITWESIPTELKKRKINLSLISLREIAKFQDLQSSVAGFGAQSPWFNVRAPHVLALAGFPAVQKTKDHVSTTQSHNLSPNQDMKRQKVTADPVSKVSSGSPALSAARTPPNQRPQQPLPSQPSKHTTPAQPAISVKHPALTRPTQLTAGTSVPASVPSAPAPASGPRPSAPVLQALDPEVLDQVVAPTGHKFGQLMERLAGLDKEIAATETQMSNAQRTGQMTFLAGFQQERAKKAHLKEQIKMLLKQHYRKVLQAKESLNTQAGTAGPDHSSVSAVGISLTQNQAPSNALDPSSEHPASSVVEEHRSQIPDSQILAQFWQSRGGTMSAPSGNNLPAGPSQAQPHPSVTPEVAAQMQKPIDQEGFRPQSFGSSSQAPMSISQDTTINPNAVNHPHVPALNSTTWHGTLTWSFPQQNGPGQATKEVQIQVVGIVAQPTPSDIRTDTWPKNLALVTCKEPLKENTDLPTWLKRHQSRTRVVQFRPSPRAPEGPINEQMFHSLNKLMAERRLYAYAGWQLPSGKFSYNILIFSMGSTLAGAIFPDGLPDLPGNGNIPEPHERTGEAPKLPLPSGLNIPPMVMTRLQGLDPAQQKQVLVHFARAQQEQRLKHRQQQQQQAHMTLGQDLGALGIPMPAIQYNTAAANISEGSFGNATGTPQRPMSGGVYGTGTSGGSGTVNYEMLQSFMHRNADGSSSEGLNPS</sequence>
<dbReference type="Proteomes" id="UP000054538">
    <property type="component" value="Unassembled WGS sequence"/>
</dbReference>
<feature type="domain" description="Mediator of RNA polymerase II transcription subunit 25 von Willebrand factor type A" evidence="10">
    <location>
        <begin position="13"/>
        <end position="205"/>
    </location>
</feature>
<dbReference type="HOGENOM" id="CLU_009743_0_0_1"/>
<dbReference type="InParanoid" id="A0A0D0DQ01"/>
<reference evidence="11 12" key="1">
    <citation type="submission" date="2014-04" db="EMBL/GenBank/DDBJ databases">
        <authorList>
            <consortium name="DOE Joint Genome Institute"/>
            <person name="Kuo A."/>
            <person name="Kohler A."/>
            <person name="Jargeat P."/>
            <person name="Nagy L.G."/>
            <person name="Floudas D."/>
            <person name="Copeland A."/>
            <person name="Barry K.W."/>
            <person name="Cichocki N."/>
            <person name="Veneault-Fourrey C."/>
            <person name="LaButti K."/>
            <person name="Lindquist E.A."/>
            <person name="Lipzen A."/>
            <person name="Lundell T."/>
            <person name="Morin E."/>
            <person name="Murat C."/>
            <person name="Sun H."/>
            <person name="Tunlid A."/>
            <person name="Henrissat B."/>
            <person name="Grigoriev I.V."/>
            <person name="Hibbett D.S."/>
            <person name="Martin F."/>
            <person name="Nordberg H.P."/>
            <person name="Cantor M.N."/>
            <person name="Hua S.X."/>
        </authorList>
    </citation>
    <scope>NUCLEOTIDE SEQUENCE [LARGE SCALE GENOMIC DNA]</scope>
    <source>
        <strain evidence="11 12">Ve08.2h10</strain>
    </source>
</reference>
<dbReference type="InterPro" id="IPR021419">
    <property type="entry name" value="Mediator_Med25_VWA"/>
</dbReference>
<evidence type="ECO:0000256" key="5">
    <source>
        <dbReference type="ARBA" id="ARBA00023242"/>
    </source>
</evidence>
<keyword evidence="7" id="KW-0175">Coiled coil</keyword>
<feature type="region of interest" description="Disordered" evidence="8">
    <location>
        <begin position="319"/>
        <end position="343"/>
    </location>
</feature>
<feature type="compositionally biased region" description="Polar residues" evidence="8">
    <location>
        <begin position="540"/>
        <end position="554"/>
    </location>
</feature>